<keyword evidence="7" id="KW-0813">Transport</keyword>
<evidence type="ECO:0000313" key="10">
    <source>
        <dbReference type="Proteomes" id="UP000054011"/>
    </source>
</evidence>
<feature type="region of interest" description="Disordered" evidence="8">
    <location>
        <begin position="286"/>
        <end position="317"/>
    </location>
</feature>
<evidence type="ECO:0000313" key="9">
    <source>
        <dbReference type="EMBL" id="KUH39125.1"/>
    </source>
</evidence>
<feature type="transmembrane region" description="Helical" evidence="7">
    <location>
        <begin position="92"/>
        <end position="112"/>
    </location>
</feature>
<dbReference type="PANTHER" id="PTHR30371:SF0">
    <property type="entry name" value="SEC-INDEPENDENT PROTEIN TRANSLOCASE PROTEIN TATC, CHLOROPLASTIC-RELATED"/>
    <property type="match status" value="1"/>
</dbReference>
<evidence type="ECO:0000256" key="2">
    <source>
        <dbReference type="ARBA" id="ARBA00022692"/>
    </source>
</evidence>
<dbReference type="EMBL" id="LNSV01000016">
    <property type="protein sequence ID" value="KUH39125.1"/>
    <property type="molecule type" value="Genomic_DNA"/>
</dbReference>
<evidence type="ECO:0000256" key="4">
    <source>
        <dbReference type="ARBA" id="ARBA00022989"/>
    </source>
</evidence>
<keyword evidence="6 7" id="KW-0472">Membrane</keyword>
<dbReference type="InterPro" id="IPR002033">
    <property type="entry name" value="TatC"/>
</dbReference>
<feature type="transmembrane region" description="Helical" evidence="7">
    <location>
        <begin position="124"/>
        <end position="147"/>
    </location>
</feature>
<name>A0A117IWU4_9ACTN</name>
<reference evidence="9 10" key="1">
    <citation type="submission" date="2015-11" db="EMBL/GenBank/DDBJ databases">
        <title>Genome-wide analysis reveals the secondary metabolome in Streptomyces kanasensis ZX01.</title>
        <authorList>
            <person name="Zhang G."/>
            <person name="Han L."/>
            <person name="Feng J."/>
            <person name="Zhang X."/>
        </authorList>
    </citation>
    <scope>NUCLEOTIDE SEQUENCE [LARGE SCALE GENOMIC DNA]</scope>
    <source>
        <strain evidence="9 10">ZX01</strain>
    </source>
</reference>
<evidence type="ECO:0000256" key="8">
    <source>
        <dbReference type="SAM" id="MobiDB-lite"/>
    </source>
</evidence>
<dbReference type="GO" id="GO:0065002">
    <property type="term" value="P:intracellular protein transmembrane transport"/>
    <property type="evidence" value="ECO:0007669"/>
    <property type="project" value="TreeGrafter"/>
</dbReference>
<dbReference type="AlphaFoldDB" id="A0A117IWU4"/>
<dbReference type="GO" id="GO:0009977">
    <property type="term" value="F:proton motive force dependent protein transmembrane transporter activity"/>
    <property type="evidence" value="ECO:0007669"/>
    <property type="project" value="TreeGrafter"/>
</dbReference>
<keyword evidence="4 7" id="KW-1133">Transmembrane helix</keyword>
<comment type="function">
    <text evidence="7">Part of the twin-arginine translocation (Tat) system that transports large folded proteins containing a characteristic twin-arginine motif in their signal peptide across membranes. Together with TatB, TatC is part of a receptor directly interacting with Tat signal peptides.</text>
</comment>
<dbReference type="Pfam" id="PF00902">
    <property type="entry name" value="TatC"/>
    <property type="match status" value="1"/>
</dbReference>
<dbReference type="RefSeq" id="WP_058941671.1">
    <property type="nucleotide sequence ID" value="NZ_LNSV01000016.1"/>
</dbReference>
<evidence type="ECO:0000256" key="7">
    <source>
        <dbReference type="HAMAP-Rule" id="MF_00902"/>
    </source>
</evidence>
<dbReference type="PRINTS" id="PR01840">
    <property type="entry name" value="TATCFAMILY"/>
</dbReference>
<keyword evidence="7" id="KW-1003">Cell membrane</keyword>
<protein>
    <recommendedName>
        <fullName evidence="7">Sec-independent protein translocase protein TatC</fullName>
    </recommendedName>
</protein>
<dbReference type="PANTHER" id="PTHR30371">
    <property type="entry name" value="SEC-INDEPENDENT PROTEIN TRANSLOCASE PROTEIN TATC"/>
    <property type="match status" value="1"/>
</dbReference>
<comment type="subunit">
    <text evidence="7">The Tat system comprises two distinct complexes: a TatABC complex, containing multiple copies of TatA, TatB and TatC subunits, and a separate TatA complex, containing only TatA subunits. Substrates initially bind to the TatABC complex, which probably triggers association of the separate TatA complex to form the active translocon.</text>
</comment>
<organism evidence="9 10">
    <name type="scientific">Streptomyces kanasensis</name>
    <dbReference type="NCBI Taxonomy" id="936756"/>
    <lineage>
        <taxon>Bacteria</taxon>
        <taxon>Bacillati</taxon>
        <taxon>Actinomycetota</taxon>
        <taxon>Actinomycetes</taxon>
        <taxon>Kitasatosporales</taxon>
        <taxon>Streptomycetaceae</taxon>
        <taxon>Streptomyces</taxon>
    </lineage>
</organism>
<dbReference type="NCBIfam" id="TIGR00945">
    <property type="entry name" value="tatC"/>
    <property type="match status" value="1"/>
</dbReference>
<comment type="subcellular location">
    <subcellularLocation>
        <location evidence="7">Cell membrane</location>
        <topology evidence="7">Multi-pass membrane protein</topology>
    </subcellularLocation>
    <subcellularLocation>
        <location evidence="1">Membrane</location>
        <topology evidence="1">Multi-pass membrane protein</topology>
    </subcellularLocation>
</comment>
<sequence length="317" mass="34193">MLKSARKKPRDPEGRMPLVDHLRELRNRLVKSLLAFIPLMIVALFFSKDIAEFLSSPVPRCLSELDPAARVGKCAVLSQIGITSPFTTYVKVGVMAGIVASAPVWLYQLWAFIAPGLHRNEKKYAVSTVAVGTPLFLAGAYLAYWVLPHAVPLLLSFSVDGSVNYITVDDMIGMTIKLVLAFGLAFQLPLILMLLNAGGVVSGARMLSWWRGMVMGIAIFAAIVTPTDPLSMIVMQVPLTALYFAAVGFSLVNDRRRRRNAGPELSDDEAAPLDLRPEAVGPVEPVAAAPAPVLPEQAGGDADGTPVRRVNGYDDVT</sequence>
<keyword evidence="10" id="KW-1185">Reference proteome</keyword>
<accession>A0A117IWU4</accession>
<dbReference type="GO" id="GO:0033281">
    <property type="term" value="C:TAT protein transport complex"/>
    <property type="evidence" value="ECO:0007669"/>
    <property type="project" value="UniProtKB-UniRule"/>
</dbReference>
<comment type="similarity">
    <text evidence="7">Belongs to the TatC family.</text>
</comment>
<dbReference type="STRING" id="936756.ATE80_09200"/>
<keyword evidence="5 7" id="KW-0811">Translocation</keyword>
<dbReference type="OrthoDB" id="9777044at2"/>
<feature type="compositionally biased region" description="Low complexity" evidence="8">
    <location>
        <begin position="286"/>
        <end position="298"/>
    </location>
</feature>
<feature type="transmembrane region" description="Helical" evidence="7">
    <location>
        <begin position="29"/>
        <end position="47"/>
    </location>
</feature>
<dbReference type="HAMAP" id="MF_00902">
    <property type="entry name" value="TatC"/>
    <property type="match status" value="1"/>
</dbReference>
<dbReference type="GO" id="GO:0043953">
    <property type="term" value="P:protein transport by the Tat complex"/>
    <property type="evidence" value="ECO:0007669"/>
    <property type="project" value="UniProtKB-UniRule"/>
</dbReference>
<feature type="transmembrane region" description="Helical" evidence="7">
    <location>
        <begin position="230"/>
        <end position="252"/>
    </location>
</feature>
<evidence type="ECO:0000256" key="3">
    <source>
        <dbReference type="ARBA" id="ARBA00022927"/>
    </source>
</evidence>
<feature type="transmembrane region" description="Helical" evidence="7">
    <location>
        <begin position="171"/>
        <end position="195"/>
    </location>
</feature>
<feature type="transmembrane region" description="Helical" evidence="7">
    <location>
        <begin position="207"/>
        <end position="224"/>
    </location>
</feature>
<gene>
    <name evidence="7" type="primary">tatC</name>
    <name evidence="9" type="ORF">ATE80_09200</name>
</gene>
<keyword evidence="3 7" id="KW-0653">Protein transport</keyword>
<proteinExistence type="inferred from homology"/>
<evidence type="ECO:0000256" key="5">
    <source>
        <dbReference type="ARBA" id="ARBA00023010"/>
    </source>
</evidence>
<evidence type="ECO:0000256" key="6">
    <source>
        <dbReference type="ARBA" id="ARBA00023136"/>
    </source>
</evidence>
<comment type="caution">
    <text evidence="9">The sequence shown here is derived from an EMBL/GenBank/DDBJ whole genome shotgun (WGS) entry which is preliminary data.</text>
</comment>
<dbReference type="Proteomes" id="UP000054011">
    <property type="component" value="Unassembled WGS sequence"/>
</dbReference>
<keyword evidence="2 7" id="KW-0812">Transmembrane</keyword>
<evidence type="ECO:0000256" key="1">
    <source>
        <dbReference type="ARBA" id="ARBA00004141"/>
    </source>
</evidence>